<name>A0A139SL02_9BACT</name>
<evidence type="ECO:0000313" key="3">
    <source>
        <dbReference type="Proteomes" id="UP000071392"/>
    </source>
</evidence>
<accession>A0A139SL02</accession>
<proteinExistence type="predicted"/>
<gene>
    <name evidence="2" type="ORF">AXK12_05905</name>
</gene>
<reference evidence="2 3" key="1">
    <citation type="submission" date="2016-02" db="EMBL/GenBank/DDBJ databases">
        <authorList>
            <person name="Wen L."/>
            <person name="He K."/>
            <person name="Yang H."/>
        </authorList>
    </citation>
    <scope>NUCLEOTIDE SEQUENCE [LARGE SCALE GENOMIC DNA]</scope>
    <source>
        <strain evidence="2 3">CV41</strain>
    </source>
</reference>
<comment type="caution">
    <text evidence="2">The sequence shown here is derived from an EMBL/GenBank/DDBJ whole genome shotgun (WGS) entry which is preliminary data.</text>
</comment>
<keyword evidence="3" id="KW-1185">Reference proteome</keyword>
<organism evidence="2 3">
    <name type="scientific">Cephaloticoccus capnophilus</name>
    <dbReference type="NCBI Taxonomy" id="1548208"/>
    <lineage>
        <taxon>Bacteria</taxon>
        <taxon>Pseudomonadati</taxon>
        <taxon>Verrucomicrobiota</taxon>
        <taxon>Opitutia</taxon>
        <taxon>Opitutales</taxon>
        <taxon>Opitutaceae</taxon>
        <taxon>Cephaloticoccus</taxon>
    </lineage>
</organism>
<dbReference type="EMBL" id="LSZP01000044">
    <property type="protein sequence ID" value="KXU35233.1"/>
    <property type="molecule type" value="Genomic_DNA"/>
</dbReference>
<evidence type="ECO:0000256" key="1">
    <source>
        <dbReference type="SAM" id="MobiDB-lite"/>
    </source>
</evidence>
<dbReference type="STRING" id="1548208.AXK12_05905"/>
<feature type="region of interest" description="Disordered" evidence="1">
    <location>
        <begin position="1"/>
        <end position="21"/>
    </location>
</feature>
<dbReference type="RefSeq" id="WP_068712229.1">
    <property type="nucleotide sequence ID" value="NZ_LSZP01000044.1"/>
</dbReference>
<protein>
    <submittedName>
        <fullName evidence="2">Uncharacterized protein</fullName>
    </submittedName>
</protein>
<sequence>MTDAAHHADGPAQSAETPTPRKPSFAICDGLRGYLANYKRERLLPISYERLCDFHETIPLVDRDGQPTLWDTVIYRHDEMGPLYEELKATYALLKVDGDSRVVRHLYIDRVDYCSFGNSMPFRVRIVNSFNDNQDYFYVKRADASRVYGLELEHLLSPSRLNFITHGGTLIEEHIAGIPGDVFINTWLRSPELLPVRVAKELVKFNERCFLRLLGDMRAYNFVFVITPDFEAAQVRIRAMDFDQQSYNGRKKFYLPQFFKENAPLVRYCTKHLHVETALQYQREEHTLIVGRAELARVRLAELLHEMSADAIAPREKIHHLRAELAEHFQRSEYLHCESMGALVQQNLLTLRETIARHSPPPIDLESFV</sequence>
<dbReference type="AlphaFoldDB" id="A0A139SL02"/>
<dbReference type="OrthoDB" id="183792at2"/>
<dbReference type="Proteomes" id="UP000071392">
    <property type="component" value="Unassembled WGS sequence"/>
</dbReference>
<evidence type="ECO:0000313" key="2">
    <source>
        <dbReference type="EMBL" id="KXU35233.1"/>
    </source>
</evidence>